<keyword evidence="2" id="KW-0966">Cell projection</keyword>
<keyword evidence="2" id="KW-0969">Cilium</keyword>
<reference evidence="2 3" key="1">
    <citation type="submission" date="2017-09" db="EMBL/GenBank/DDBJ databases">
        <title>Large-scale bioinformatics analysis of Bacillus genomes uncovers conserved roles of natural products in bacterial physiology.</title>
        <authorList>
            <consortium name="Agbiome Team Llc"/>
            <person name="Bleich R.M."/>
            <person name="Grubbs K.J."/>
            <person name="Santa Maria K.C."/>
            <person name="Allen S.E."/>
            <person name="Farag S."/>
            <person name="Shank E.A."/>
            <person name="Bowers A."/>
        </authorList>
    </citation>
    <scope>NUCLEOTIDE SEQUENCE [LARGE SCALE GENOMIC DNA]</scope>
    <source>
        <strain evidence="2 3">AFS080080</strain>
    </source>
</reference>
<dbReference type="GO" id="GO:0005198">
    <property type="term" value="F:structural molecule activity"/>
    <property type="evidence" value="ECO:0007669"/>
    <property type="project" value="InterPro"/>
</dbReference>
<evidence type="ECO:0000259" key="1">
    <source>
        <dbReference type="Pfam" id="PF00669"/>
    </source>
</evidence>
<proteinExistence type="predicted"/>
<dbReference type="GO" id="GO:0009424">
    <property type="term" value="C:bacterial-type flagellum hook"/>
    <property type="evidence" value="ECO:0007669"/>
    <property type="project" value="InterPro"/>
</dbReference>
<dbReference type="Pfam" id="PF00669">
    <property type="entry name" value="Flagellin_N"/>
    <property type="match status" value="1"/>
</dbReference>
<dbReference type="PANTHER" id="PTHR42792:SF1">
    <property type="entry name" value="FLAGELLAR HOOK-ASSOCIATED PROTEIN 3"/>
    <property type="match status" value="1"/>
</dbReference>
<dbReference type="InterPro" id="IPR001492">
    <property type="entry name" value="Flagellin"/>
</dbReference>
<protein>
    <submittedName>
        <fullName evidence="2">Flagellar hook-associated protein 3</fullName>
    </submittedName>
</protein>
<dbReference type="SUPFAM" id="SSF64518">
    <property type="entry name" value="Phase 1 flagellin"/>
    <property type="match status" value="1"/>
</dbReference>
<dbReference type="PANTHER" id="PTHR42792">
    <property type="entry name" value="FLAGELLIN"/>
    <property type="match status" value="1"/>
</dbReference>
<dbReference type="NCBIfam" id="NF005980">
    <property type="entry name" value="PRK08073.1"/>
    <property type="match status" value="1"/>
</dbReference>
<evidence type="ECO:0000313" key="2">
    <source>
        <dbReference type="EMBL" id="PFZ32576.1"/>
    </source>
</evidence>
<feature type="domain" description="Flagellin N-terminal" evidence="1">
    <location>
        <begin position="3"/>
        <end position="137"/>
    </location>
</feature>
<dbReference type="AlphaFoldDB" id="A0A0J7HM19"/>
<dbReference type="EMBL" id="NVGE01000007">
    <property type="protein sequence ID" value="PFZ32576.1"/>
    <property type="molecule type" value="Genomic_DNA"/>
</dbReference>
<evidence type="ECO:0000313" key="3">
    <source>
        <dbReference type="Proteomes" id="UP000223311"/>
    </source>
</evidence>
<keyword evidence="2" id="KW-0282">Flagellum</keyword>
<comment type="caution">
    <text evidence="2">The sequence shown here is derived from an EMBL/GenBank/DDBJ whole genome shotgun (WGS) entry which is preliminary data.</text>
</comment>
<name>A0A0J7HM19_9BACI</name>
<organism evidence="2 3">
    <name type="scientific">Bacillus wiedmannii</name>
    <dbReference type="NCBI Taxonomy" id="1890302"/>
    <lineage>
        <taxon>Bacteria</taxon>
        <taxon>Bacillati</taxon>
        <taxon>Bacillota</taxon>
        <taxon>Bacilli</taxon>
        <taxon>Bacillales</taxon>
        <taxon>Bacillaceae</taxon>
        <taxon>Bacillus</taxon>
        <taxon>Bacillus cereus group</taxon>
    </lineage>
</organism>
<dbReference type="NCBIfam" id="TIGR02550">
    <property type="entry name" value="flagell_flgL"/>
    <property type="match status" value="1"/>
</dbReference>
<dbReference type="GeneID" id="51133224"/>
<dbReference type="Gene3D" id="1.20.1330.10">
    <property type="entry name" value="f41 fragment of flagellin, N-terminal domain"/>
    <property type="match status" value="1"/>
</dbReference>
<sequence length="287" mass="31900">MRVSTFQNANWAKNQLMDLNVQQQYHRNQVTSGKKNLLMSEDPLAASKSFAIQHSLANIEQMQKDIADSKNVLSQTENTLSGIVKSLTRTDQLTVQALNGPNGEKELKAIGAEIDQILKQVVYLANTKEQGRYLFGGDSAEKPPFADDGTYQGGEKDVMWKLNDGYEIKAFRKGEDLLTPVIQTLVKMKDAMQNGDQKALQPLLAENKKNLDSVINRTTEVGATMNTVDTFKTILSEQNLALQENRKEIEDVDLAVAISDLAYINATYEATLKAVSTMSKTSILDYM</sequence>
<dbReference type="InterPro" id="IPR001029">
    <property type="entry name" value="Flagellin_N"/>
</dbReference>
<dbReference type="RefSeq" id="WP_001266398.1">
    <property type="nucleotide sequence ID" value="NZ_CABMIE010000029.1"/>
</dbReference>
<accession>A0A0J7HM19</accession>
<dbReference type="Proteomes" id="UP000223311">
    <property type="component" value="Unassembled WGS sequence"/>
</dbReference>
<dbReference type="InterPro" id="IPR013384">
    <property type="entry name" value="Flagell_FlgL"/>
</dbReference>
<accession>A0A2B6X1I5</accession>
<gene>
    <name evidence="2" type="primary">flgL</name>
    <name evidence="2" type="ORF">COL66_08240</name>
</gene>
<dbReference type="GO" id="GO:0071973">
    <property type="term" value="P:bacterial-type flagellum-dependent cell motility"/>
    <property type="evidence" value="ECO:0007669"/>
    <property type="project" value="InterPro"/>
</dbReference>